<evidence type="ECO:0000313" key="3">
    <source>
        <dbReference type="Proteomes" id="UP001597380"/>
    </source>
</evidence>
<keyword evidence="1" id="KW-0472">Membrane</keyword>
<evidence type="ECO:0000313" key="2">
    <source>
        <dbReference type="EMBL" id="MFD2095414.1"/>
    </source>
</evidence>
<accession>A0ABW4XKU7</accession>
<comment type="caution">
    <text evidence="2">The sequence shown here is derived from an EMBL/GenBank/DDBJ whole genome shotgun (WGS) entry which is preliminary data.</text>
</comment>
<gene>
    <name evidence="2" type="ORF">ACFSJ3_05400</name>
</gene>
<organism evidence="2 3">
    <name type="scientific">Corallincola platygyrae</name>
    <dbReference type="NCBI Taxonomy" id="1193278"/>
    <lineage>
        <taxon>Bacteria</taxon>
        <taxon>Pseudomonadati</taxon>
        <taxon>Pseudomonadota</taxon>
        <taxon>Gammaproteobacteria</taxon>
        <taxon>Alteromonadales</taxon>
        <taxon>Psychromonadaceae</taxon>
        <taxon>Corallincola</taxon>
    </lineage>
</organism>
<dbReference type="RefSeq" id="WP_345338583.1">
    <property type="nucleotide sequence ID" value="NZ_BAABLI010000006.1"/>
</dbReference>
<keyword evidence="1" id="KW-0812">Transmembrane</keyword>
<sequence>MDVKQLAYAPSSLTLANYFVPLCGELYAGRIRMKLAVLYFVFGFFFSILTFIFGYEDVSCFGCKSRYIFNPISIVFALIGFAFLVISFRRAYLGANLVKNNEYNAKDIANDSDNSGG</sequence>
<reference evidence="3" key="1">
    <citation type="journal article" date="2019" name="Int. J. Syst. Evol. Microbiol.">
        <title>The Global Catalogue of Microorganisms (GCM) 10K type strain sequencing project: providing services to taxonomists for standard genome sequencing and annotation.</title>
        <authorList>
            <consortium name="The Broad Institute Genomics Platform"/>
            <consortium name="The Broad Institute Genome Sequencing Center for Infectious Disease"/>
            <person name="Wu L."/>
            <person name="Ma J."/>
        </authorList>
    </citation>
    <scope>NUCLEOTIDE SEQUENCE [LARGE SCALE GENOMIC DNA]</scope>
    <source>
        <strain evidence="3">CGMCC 1.10992</strain>
    </source>
</reference>
<keyword evidence="1" id="KW-1133">Transmembrane helix</keyword>
<keyword evidence="3" id="KW-1185">Reference proteome</keyword>
<name>A0ABW4XKU7_9GAMM</name>
<proteinExistence type="predicted"/>
<feature type="transmembrane region" description="Helical" evidence="1">
    <location>
        <begin position="35"/>
        <end position="55"/>
    </location>
</feature>
<protein>
    <submittedName>
        <fullName evidence="2">Uncharacterized protein</fullName>
    </submittedName>
</protein>
<dbReference type="Proteomes" id="UP001597380">
    <property type="component" value="Unassembled WGS sequence"/>
</dbReference>
<evidence type="ECO:0000256" key="1">
    <source>
        <dbReference type="SAM" id="Phobius"/>
    </source>
</evidence>
<feature type="transmembrane region" description="Helical" evidence="1">
    <location>
        <begin position="67"/>
        <end position="86"/>
    </location>
</feature>
<dbReference type="EMBL" id="JBHUHT010000009">
    <property type="protein sequence ID" value="MFD2095414.1"/>
    <property type="molecule type" value="Genomic_DNA"/>
</dbReference>